<evidence type="ECO:0000313" key="2">
    <source>
        <dbReference type="EMBL" id="KAJ4458665.1"/>
    </source>
</evidence>
<comment type="caution">
    <text evidence="2">The sequence shown here is derived from an EMBL/GenBank/DDBJ whole genome shotgun (WGS) entry which is preliminary data.</text>
</comment>
<organism evidence="2 3">
    <name type="scientific">Paratrimastix pyriformis</name>
    <dbReference type="NCBI Taxonomy" id="342808"/>
    <lineage>
        <taxon>Eukaryota</taxon>
        <taxon>Metamonada</taxon>
        <taxon>Preaxostyla</taxon>
        <taxon>Paratrimastigidae</taxon>
        <taxon>Paratrimastix</taxon>
    </lineage>
</organism>
<keyword evidence="1" id="KW-0812">Transmembrane</keyword>
<keyword evidence="3" id="KW-1185">Reference proteome</keyword>
<proteinExistence type="predicted"/>
<feature type="transmembrane region" description="Helical" evidence="1">
    <location>
        <begin position="38"/>
        <end position="59"/>
    </location>
</feature>
<keyword evidence="1" id="KW-0472">Membrane</keyword>
<feature type="transmembrane region" description="Helical" evidence="1">
    <location>
        <begin position="9"/>
        <end position="26"/>
    </location>
</feature>
<keyword evidence="1" id="KW-1133">Transmembrane helix</keyword>
<reference evidence="2" key="1">
    <citation type="journal article" date="2022" name="bioRxiv">
        <title>Genomics of Preaxostyla Flagellates Illuminates Evolutionary Transitions and the Path Towards Mitochondrial Loss.</title>
        <authorList>
            <person name="Novak L.V.F."/>
            <person name="Treitli S.C."/>
            <person name="Pyrih J."/>
            <person name="Halakuc P."/>
            <person name="Pipaliya S.V."/>
            <person name="Vacek V."/>
            <person name="Brzon O."/>
            <person name="Soukal P."/>
            <person name="Eme L."/>
            <person name="Dacks J.B."/>
            <person name="Karnkowska A."/>
            <person name="Elias M."/>
            <person name="Hampl V."/>
        </authorList>
    </citation>
    <scope>NUCLEOTIDE SEQUENCE</scope>
    <source>
        <strain evidence="2">RCP-MX</strain>
    </source>
</reference>
<dbReference type="Proteomes" id="UP001141327">
    <property type="component" value="Unassembled WGS sequence"/>
</dbReference>
<feature type="transmembrane region" description="Helical" evidence="1">
    <location>
        <begin position="108"/>
        <end position="132"/>
    </location>
</feature>
<dbReference type="EMBL" id="JAPMOS010000027">
    <property type="protein sequence ID" value="KAJ4458665.1"/>
    <property type="molecule type" value="Genomic_DNA"/>
</dbReference>
<gene>
    <name evidence="2" type="ORF">PAPYR_5648</name>
</gene>
<evidence type="ECO:0000313" key="3">
    <source>
        <dbReference type="Proteomes" id="UP001141327"/>
    </source>
</evidence>
<protein>
    <recommendedName>
        <fullName evidence="4">Transmembrane protein 138</fullName>
    </recommendedName>
</protein>
<accession>A0ABQ8UHF0</accession>
<name>A0ABQ8UHF0_9EUKA</name>
<evidence type="ECO:0008006" key="4">
    <source>
        <dbReference type="Google" id="ProtNLM"/>
    </source>
</evidence>
<sequence>MANLLLGKLLLIYALLVVDLLFNAWYPQLDFTSMVSFIFSFVPTWSFVLVFILFLSMFWTMFPFRMGMLQKVISEFRVTFLVWLVNLGMQIISRVVMMILVLTGSGELLWSLAGYHVLHVFTRLGFLGHILLRHHRGHLPGLRTEVLRGRFLETPFGTVTTAP</sequence>
<feature type="transmembrane region" description="Helical" evidence="1">
    <location>
        <begin position="80"/>
        <end position="102"/>
    </location>
</feature>
<evidence type="ECO:0000256" key="1">
    <source>
        <dbReference type="SAM" id="Phobius"/>
    </source>
</evidence>